<evidence type="ECO:0000256" key="6">
    <source>
        <dbReference type="HAMAP-Rule" id="MF_01892"/>
    </source>
</evidence>
<dbReference type="GO" id="GO:0016879">
    <property type="term" value="F:ligase activity, forming carbon-nitrogen bonds"/>
    <property type="evidence" value="ECO:0007669"/>
    <property type="project" value="UniProtKB-UniRule"/>
</dbReference>
<evidence type="ECO:0000256" key="3">
    <source>
        <dbReference type="ARBA" id="ARBA00022694"/>
    </source>
</evidence>
<comment type="catalytic activity">
    <reaction evidence="6">
        <text>cytidine(34) in tRNA(Ile2) + agmatine + ATP + H2O = 2-agmatinylcytidine(34) in tRNA(Ile2) + AMP + 2 phosphate + 2 H(+)</text>
        <dbReference type="Rhea" id="RHEA:43608"/>
        <dbReference type="Rhea" id="RHEA-COMP:10625"/>
        <dbReference type="Rhea" id="RHEA-COMP:10626"/>
        <dbReference type="ChEBI" id="CHEBI:15377"/>
        <dbReference type="ChEBI" id="CHEBI:15378"/>
        <dbReference type="ChEBI" id="CHEBI:30616"/>
        <dbReference type="ChEBI" id="CHEBI:43474"/>
        <dbReference type="ChEBI" id="CHEBI:58145"/>
        <dbReference type="ChEBI" id="CHEBI:82748"/>
        <dbReference type="ChEBI" id="CHEBI:83545"/>
        <dbReference type="ChEBI" id="CHEBI:456215"/>
        <dbReference type="EC" id="6.3.4.22"/>
    </reaction>
</comment>
<evidence type="ECO:0000256" key="4">
    <source>
        <dbReference type="ARBA" id="ARBA00022741"/>
    </source>
</evidence>
<dbReference type="PANTHER" id="PTHR40705">
    <property type="entry name" value="TRNA(ILE2) 2-AGMATINYLCYTIDINE SYNTHETASE TIAS"/>
    <property type="match status" value="1"/>
</dbReference>
<dbReference type="Gene3D" id="3.30.70.2200">
    <property type="match status" value="1"/>
</dbReference>
<keyword evidence="3 6" id="KW-0819">tRNA processing</keyword>
<evidence type="ECO:0000259" key="8">
    <source>
        <dbReference type="Pfam" id="PF22641"/>
    </source>
</evidence>
<dbReference type="Pfam" id="PF08489">
    <property type="entry name" value="TiaS_FLD"/>
    <property type="match status" value="1"/>
</dbReference>
<feature type="domain" description="TiaS C-terminal zinc ribbon" evidence="9">
    <location>
        <begin position="369"/>
        <end position="404"/>
    </location>
</feature>
<comment type="subcellular location">
    <subcellularLocation>
        <location evidence="6">Cytoplasm</location>
    </subcellularLocation>
</comment>
<evidence type="ECO:0000313" key="10">
    <source>
        <dbReference type="EMBL" id="OIR22542.1"/>
    </source>
</evidence>
<dbReference type="GO" id="GO:0002101">
    <property type="term" value="P:tRNA wobble cytosine modification"/>
    <property type="evidence" value="ECO:0007669"/>
    <property type="project" value="UniProtKB-UniRule"/>
</dbReference>
<evidence type="ECO:0000256" key="5">
    <source>
        <dbReference type="ARBA" id="ARBA00022840"/>
    </source>
</evidence>
<sequence length="432" mass="48494">MLHIGIDDTDSVKGGCTTWLATEIIRELPEFDLIGHPRLVRLNPNVPWKTRGNGAVALVFGKGIGRKKQIGSIENNSIFTFEKGKEKKYDKEQIMARILTLMNKHSMPDSEPGIVISDSFLPEGLYWQGVSSIVTKEMLLESTEGTLSTGLRGSRGIFGAACSLAWSGNFSKINGISHTWELIGYRNQNNWGKKRNIELSTVQRVSDIDTVFSCTDLDGKIAMVPHSPCPVLWGFRGTNDTNLIENFEKLGPETPSRWLLYKTNQATDDHLRHKEINDINDGDSVNLEVSVTTKVDIIKGGHRFFEVKDRSNHTVKCAAFEPTKNFRQIVDKLEIGDSLIICGSVNNRTINLEKLRILTLVPRFSKPANPICDCGQRTHSSGKDSYYRCKSCSNKYDRPKMVEVSSGLELKWYEPPASSRRHLSTPLSLMNY</sequence>
<dbReference type="Pfam" id="PF23783">
    <property type="entry name" value="Zn_ribbon_TiaS"/>
    <property type="match status" value="1"/>
</dbReference>
<dbReference type="EC" id="6.3.4.22" evidence="6"/>
<dbReference type="AlphaFoldDB" id="A0A1J5UE08"/>
<keyword evidence="2 6" id="KW-0436">Ligase</keyword>
<dbReference type="CDD" id="cd04482">
    <property type="entry name" value="RPA2_OBF_like"/>
    <property type="match status" value="1"/>
</dbReference>
<feature type="domain" description="TiaS FLD" evidence="7">
    <location>
        <begin position="155"/>
        <end position="270"/>
    </location>
</feature>
<evidence type="ECO:0000259" key="7">
    <source>
        <dbReference type="Pfam" id="PF08489"/>
    </source>
</evidence>
<keyword evidence="5 6" id="KW-0067">ATP-binding</keyword>
<evidence type="ECO:0000313" key="11">
    <source>
        <dbReference type="Proteomes" id="UP000183615"/>
    </source>
</evidence>
<proteinExistence type="inferred from homology"/>
<reference evidence="10 11" key="1">
    <citation type="submission" date="2016-08" db="EMBL/GenBank/DDBJ databases">
        <title>New Insights into Marine Group III Euryarchaeota, from dark to light.</title>
        <authorList>
            <person name="Haro-Moreno J.M."/>
            <person name="Rodriguez-Valera F."/>
            <person name="Lopez-Garcia P."/>
            <person name="Moreira D."/>
            <person name="Martin-Cuadrado A.B."/>
        </authorList>
    </citation>
    <scope>NUCLEOTIDE SEQUENCE [LARGE SCALE GENOMIC DNA]</scope>
    <source>
        <strain evidence="10">CG-Epi2</strain>
    </source>
</reference>
<dbReference type="Gene3D" id="3.90.600.20">
    <property type="match status" value="1"/>
</dbReference>
<comment type="function">
    <text evidence="6">ATP-dependent agmatine transferase that catalyzes the formation of 2-agmatinylcytidine (agm2C) at the wobble position (C34) of tRNA(Ile2), converting the codon specificity from AUG to AUA.</text>
</comment>
<evidence type="ECO:0000259" key="9">
    <source>
        <dbReference type="Pfam" id="PF23783"/>
    </source>
</evidence>
<evidence type="ECO:0000256" key="1">
    <source>
        <dbReference type="ARBA" id="ARBA00022490"/>
    </source>
</evidence>
<dbReference type="InterPro" id="IPR024913">
    <property type="entry name" value="tRNA_Ile2__agm2C_synt"/>
</dbReference>
<dbReference type="Gene3D" id="2.40.50.1010">
    <property type="match status" value="1"/>
</dbReference>
<organism evidence="10 11">
    <name type="scientific">Marine Group III euryarchaeote CG-Epi2</name>
    <dbReference type="NCBI Taxonomy" id="1888996"/>
    <lineage>
        <taxon>Archaea</taxon>
        <taxon>Methanobacteriati</taxon>
        <taxon>Thermoplasmatota</taxon>
        <taxon>Thermoplasmata</taxon>
        <taxon>Candidatus Thermoprofundales</taxon>
    </lineage>
</organism>
<keyword evidence="4 6" id="KW-0547">Nucleotide-binding</keyword>
<dbReference type="HAMAP" id="MF_01892">
    <property type="entry name" value="tRNA_Ile2_agm2C_synt"/>
    <property type="match status" value="1"/>
</dbReference>
<evidence type="ECO:0000256" key="2">
    <source>
        <dbReference type="ARBA" id="ARBA00022598"/>
    </source>
</evidence>
<dbReference type="InterPro" id="IPR055394">
    <property type="entry name" value="Zn_ribbon_TiaS"/>
</dbReference>
<dbReference type="PANTHER" id="PTHR40705:SF2">
    <property type="entry name" value="DUF1743 DOMAIN-CONTAINING PROTEIN"/>
    <property type="match status" value="1"/>
</dbReference>
<dbReference type="EMBL" id="MIYZ01000012">
    <property type="protein sequence ID" value="OIR22542.1"/>
    <property type="molecule type" value="Genomic_DNA"/>
</dbReference>
<accession>A0A1J5UE08</accession>
<dbReference type="Proteomes" id="UP000183615">
    <property type="component" value="Unassembled WGS sequence"/>
</dbReference>
<comment type="caution">
    <text evidence="10">The sequence shown here is derived from an EMBL/GenBank/DDBJ whole genome shotgun (WGS) entry which is preliminary data.</text>
</comment>
<dbReference type="InterPro" id="IPR013696">
    <property type="entry name" value="TiaS_FLD"/>
</dbReference>
<keyword evidence="1 6" id="KW-0963">Cytoplasm</keyword>
<gene>
    <name evidence="6" type="primary">tiaS</name>
    <name evidence="10" type="ORF">BET99_00730</name>
</gene>
<name>A0A1J5UE08_9ARCH</name>
<dbReference type="Pfam" id="PF22641">
    <property type="entry name" value="TiaS_TCKD"/>
    <property type="match status" value="1"/>
</dbReference>
<dbReference type="InterPro" id="IPR053870">
    <property type="entry name" value="TiaS-like_TCKD"/>
</dbReference>
<feature type="domain" description="TiaS-like TCKD" evidence="8">
    <location>
        <begin position="4"/>
        <end position="144"/>
    </location>
</feature>
<protein>
    <recommendedName>
        <fullName evidence="6">tRNA(Ile2) 2-agmatinylcytidine synthetase TiaS</fullName>
        <shortName evidence="6">tRNA(Ile2)-agm2C synthetase</shortName>
        <ecNumber evidence="6">6.3.4.22</ecNumber>
    </recommendedName>
    <alternativeName>
        <fullName evidence="6">tRNA(Ile2) agmatidine synthetase</fullName>
    </alternativeName>
</protein>
<dbReference type="GO" id="GO:0005524">
    <property type="term" value="F:ATP binding"/>
    <property type="evidence" value="ECO:0007669"/>
    <property type="project" value="UniProtKB-KW"/>
</dbReference>
<dbReference type="GO" id="GO:0005737">
    <property type="term" value="C:cytoplasm"/>
    <property type="evidence" value="ECO:0007669"/>
    <property type="project" value="UniProtKB-SubCell"/>
</dbReference>
<comment type="similarity">
    <text evidence="6">Belongs to the TiaS family.</text>
</comment>